<reference evidence="3" key="1">
    <citation type="journal article" date="2019" name="Int. J. Syst. Evol. Microbiol.">
        <title>The Global Catalogue of Microorganisms (GCM) 10K type strain sequencing project: providing services to taxonomists for standard genome sequencing and annotation.</title>
        <authorList>
            <consortium name="The Broad Institute Genomics Platform"/>
            <consortium name="The Broad Institute Genome Sequencing Center for Infectious Disease"/>
            <person name="Wu L."/>
            <person name="Ma J."/>
        </authorList>
    </citation>
    <scope>NUCLEOTIDE SEQUENCE [LARGE SCALE GENOMIC DNA]</scope>
    <source>
        <strain evidence="3">CECT 7649</strain>
    </source>
</reference>
<sequence>MHPAGRIARPEEVAALAAFPLSDEARFITGAALAIDGGDDRGLTGTSRRPPRKRGTAFPGEPEDRRGAAGVLS</sequence>
<evidence type="ECO:0000313" key="2">
    <source>
        <dbReference type="EMBL" id="MFC7383526.1"/>
    </source>
</evidence>
<dbReference type="InterPro" id="IPR002347">
    <property type="entry name" value="SDR_fam"/>
</dbReference>
<evidence type="ECO:0000256" key="1">
    <source>
        <dbReference type="SAM" id="MobiDB-lite"/>
    </source>
</evidence>
<proteinExistence type="predicted"/>
<dbReference type="Proteomes" id="UP001596496">
    <property type="component" value="Unassembled WGS sequence"/>
</dbReference>
<accession>A0ABW2P4V4</accession>
<dbReference type="InterPro" id="IPR036291">
    <property type="entry name" value="NAD(P)-bd_dom_sf"/>
</dbReference>
<dbReference type="RefSeq" id="WP_380827018.1">
    <property type="nucleotide sequence ID" value="NZ_JBHTCG010000008.1"/>
</dbReference>
<dbReference type="SUPFAM" id="SSF51735">
    <property type="entry name" value="NAD(P)-binding Rossmann-fold domains"/>
    <property type="match status" value="1"/>
</dbReference>
<feature type="region of interest" description="Disordered" evidence="1">
    <location>
        <begin position="36"/>
        <end position="73"/>
    </location>
</feature>
<protein>
    <submittedName>
        <fullName evidence="2">SDR family oxidoreductase</fullName>
    </submittedName>
</protein>
<organism evidence="2 3">
    <name type="scientific">Sphaerisporangium rhizosphaerae</name>
    <dbReference type="NCBI Taxonomy" id="2269375"/>
    <lineage>
        <taxon>Bacteria</taxon>
        <taxon>Bacillati</taxon>
        <taxon>Actinomycetota</taxon>
        <taxon>Actinomycetes</taxon>
        <taxon>Streptosporangiales</taxon>
        <taxon>Streptosporangiaceae</taxon>
        <taxon>Sphaerisporangium</taxon>
    </lineage>
</organism>
<dbReference type="Pfam" id="PF13561">
    <property type="entry name" value="adh_short_C2"/>
    <property type="match status" value="1"/>
</dbReference>
<comment type="caution">
    <text evidence="2">The sequence shown here is derived from an EMBL/GenBank/DDBJ whole genome shotgun (WGS) entry which is preliminary data.</text>
</comment>
<dbReference type="Gene3D" id="3.40.50.720">
    <property type="entry name" value="NAD(P)-binding Rossmann-like Domain"/>
    <property type="match status" value="1"/>
</dbReference>
<name>A0ABW2P4V4_9ACTN</name>
<gene>
    <name evidence="2" type="ORF">ACFQSB_14995</name>
</gene>
<keyword evidence="3" id="KW-1185">Reference proteome</keyword>
<evidence type="ECO:0000313" key="3">
    <source>
        <dbReference type="Proteomes" id="UP001596496"/>
    </source>
</evidence>
<dbReference type="EMBL" id="JBHTCG010000008">
    <property type="protein sequence ID" value="MFC7383526.1"/>
    <property type="molecule type" value="Genomic_DNA"/>
</dbReference>